<reference evidence="4 5" key="1">
    <citation type="submission" date="2018-09" db="EMBL/GenBank/DDBJ databases">
        <authorList>
            <person name="Wang F."/>
        </authorList>
    </citation>
    <scope>NUCLEOTIDE SEQUENCE [LARGE SCALE GENOMIC DNA]</scope>
    <source>
        <strain evidence="4 5">PLHSC7-2</strain>
    </source>
</reference>
<keyword evidence="1 3" id="KW-0805">Transcription regulation</keyword>
<evidence type="ECO:0000256" key="3">
    <source>
        <dbReference type="RuleBase" id="RU004409"/>
    </source>
</evidence>
<evidence type="ECO:0000256" key="1">
    <source>
        <dbReference type="ARBA" id="ARBA00023015"/>
    </source>
</evidence>
<dbReference type="EMBL" id="QZCH01000010">
    <property type="protein sequence ID" value="RJG47889.1"/>
    <property type="molecule type" value="Genomic_DNA"/>
</dbReference>
<dbReference type="Gene3D" id="1.20.120.1370">
    <property type="entry name" value="Regulator of RNA polymerase sigma(70) subunit, domain 4"/>
    <property type="match status" value="1"/>
</dbReference>
<evidence type="ECO:0000256" key="2">
    <source>
        <dbReference type="ARBA" id="ARBA00023163"/>
    </source>
</evidence>
<dbReference type="InterPro" id="IPR038309">
    <property type="entry name" value="Rsd/AlgQ_sf"/>
</dbReference>
<protein>
    <submittedName>
        <fullName evidence="4">Sigma D regulator</fullName>
    </submittedName>
</protein>
<dbReference type="OrthoDB" id="5567237at2"/>
<evidence type="ECO:0000313" key="4">
    <source>
        <dbReference type="EMBL" id="RJG47889.1"/>
    </source>
</evidence>
<name>A0A418YFH4_9GAMM</name>
<organism evidence="4 5">
    <name type="scientific">Motilimonas pumila</name>
    <dbReference type="NCBI Taxonomy" id="2303987"/>
    <lineage>
        <taxon>Bacteria</taxon>
        <taxon>Pseudomonadati</taxon>
        <taxon>Pseudomonadota</taxon>
        <taxon>Gammaproteobacteria</taxon>
        <taxon>Alteromonadales</taxon>
        <taxon>Alteromonadales genera incertae sedis</taxon>
        <taxon>Motilimonas</taxon>
    </lineage>
</organism>
<dbReference type="RefSeq" id="WP_119910472.1">
    <property type="nucleotide sequence ID" value="NZ_QZCH01000010.1"/>
</dbReference>
<proteinExistence type="inferred from homology"/>
<keyword evidence="2 3" id="KW-0804">Transcription</keyword>
<gene>
    <name evidence="4" type="ORF">D1Z90_09250</name>
</gene>
<comment type="similarity">
    <text evidence="3">Belongs to the Rsd/AlgQ family.</text>
</comment>
<dbReference type="Proteomes" id="UP000283255">
    <property type="component" value="Unassembled WGS sequence"/>
</dbReference>
<dbReference type="PIRSF" id="PIRSF016548">
    <property type="entry name" value="Rsd_AlgQ"/>
    <property type="match status" value="1"/>
</dbReference>
<comment type="caution">
    <text evidence="4">The sequence shown here is derived from an EMBL/GenBank/DDBJ whole genome shotgun (WGS) entry which is preliminary data.</text>
</comment>
<sequence length="157" mass="17691">MLTKLEQAKLEWGGSSHIIDNWLNDRQTVLVGYCELAGLPPYNKDEQTLPSPEKVQEFCQVLVDYLSTGHFEIYDQVVSKCESHGKASVTLAKELYPKISDTTDTALAFNDKYAEAELDEHAASFDLDLSQLGQIMEQRFALEDQLLETLHSKHVTA</sequence>
<dbReference type="AlphaFoldDB" id="A0A418YFH4"/>
<dbReference type="Pfam" id="PF04353">
    <property type="entry name" value="Rsd_AlgQ"/>
    <property type="match status" value="1"/>
</dbReference>
<evidence type="ECO:0000313" key="5">
    <source>
        <dbReference type="Proteomes" id="UP000283255"/>
    </source>
</evidence>
<dbReference type="InterPro" id="IPR007448">
    <property type="entry name" value="Sigma70_reg_Rsd_AlgQ"/>
</dbReference>
<accession>A0A418YFH4</accession>
<reference evidence="4 5" key="2">
    <citation type="submission" date="2019-01" db="EMBL/GenBank/DDBJ databases">
        <title>Motilimonas pumilus sp. nov., isolated from the gut of sea cucumber (Apostichopus japonicus).</title>
        <authorList>
            <person name="Wang F.-Q."/>
            <person name="Ren L.-H."/>
            <person name="Lin Y.-W."/>
            <person name="Sun G.-H."/>
            <person name="Du Z.-J."/>
            <person name="Zhao J.-X."/>
            <person name="Liu X.-J."/>
            <person name="Liu L.-J."/>
        </authorList>
    </citation>
    <scope>NUCLEOTIDE SEQUENCE [LARGE SCALE GENOMIC DNA]</scope>
    <source>
        <strain evidence="4 5">PLHSC7-2</strain>
    </source>
</reference>
<dbReference type="GO" id="GO:0006355">
    <property type="term" value="P:regulation of DNA-templated transcription"/>
    <property type="evidence" value="ECO:0007669"/>
    <property type="project" value="InterPro"/>
</dbReference>
<keyword evidence="5" id="KW-1185">Reference proteome</keyword>
<dbReference type="NCBIfam" id="NF008723">
    <property type="entry name" value="PRK11718.1"/>
    <property type="match status" value="1"/>
</dbReference>